<name>A0ABU7V227_9MICO</name>
<dbReference type="PANTHER" id="PTHR43303">
    <property type="entry name" value="NADPH DEHYDROGENASE C23G7.10C-RELATED"/>
    <property type="match status" value="1"/>
</dbReference>
<dbReference type="InterPro" id="IPR013785">
    <property type="entry name" value="Aldolase_TIM"/>
</dbReference>
<feature type="domain" description="NADH:flavin oxidoreductase/NADH oxidase N-terminal" evidence="6">
    <location>
        <begin position="4"/>
        <end position="338"/>
    </location>
</feature>
<keyword evidence="2" id="KW-0285">Flavoprotein</keyword>
<evidence type="ECO:0000313" key="8">
    <source>
        <dbReference type="Proteomes" id="UP001351900"/>
    </source>
</evidence>
<proteinExistence type="predicted"/>
<accession>A0ABU7V227</accession>
<dbReference type="Gene3D" id="3.20.20.70">
    <property type="entry name" value="Aldolase class I"/>
    <property type="match status" value="1"/>
</dbReference>
<dbReference type="Pfam" id="PF00724">
    <property type="entry name" value="Oxidored_FMN"/>
    <property type="match status" value="1"/>
</dbReference>
<evidence type="ECO:0000256" key="3">
    <source>
        <dbReference type="ARBA" id="ARBA00022643"/>
    </source>
</evidence>
<evidence type="ECO:0000256" key="5">
    <source>
        <dbReference type="ARBA" id="ARBA00023002"/>
    </source>
</evidence>
<comment type="cofactor">
    <cofactor evidence="1">
        <name>FMN</name>
        <dbReference type="ChEBI" id="CHEBI:58210"/>
    </cofactor>
</comment>
<evidence type="ECO:0000256" key="4">
    <source>
        <dbReference type="ARBA" id="ARBA00022857"/>
    </source>
</evidence>
<protein>
    <submittedName>
        <fullName evidence="7">NADH:flavin oxidoreductase/NADH oxidase</fullName>
    </submittedName>
</protein>
<gene>
    <name evidence="7" type="ORF">V2V91_01150</name>
</gene>
<dbReference type="InterPro" id="IPR044152">
    <property type="entry name" value="YqjM-like"/>
</dbReference>
<evidence type="ECO:0000256" key="1">
    <source>
        <dbReference type="ARBA" id="ARBA00001917"/>
    </source>
</evidence>
<dbReference type="EMBL" id="JAZHOV010000001">
    <property type="protein sequence ID" value="MEF2253740.1"/>
    <property type="molecule type" value="Genomic_DNA"/>
</dbReference>
<dbReference type="Proteomes" id="UP001351900">
    <property type="component" value="Unassembled WGS sequence"/>
</dbReference>
<keyword evidence="4" id="KW-0521">NADP</keyword>
<keyword evidence="8" id="KW-1185">Reference proteome</keyword>
<evidence type="ECO:0000313" key="7">
    <source>
        <dbReference type="EMBL" id="MEF2253740.1"/>
    </source>
</evidence>
<reference evidence="7 8" key="1">
    <citation type="submission" date="2024-01" db="EMBL/GenBank/DDBJ databases">
        <title>the genome sequence of strain Microbacterium schleiferi NBRC 15075.</title>
        <authorList>
            <person name="Ding Y."/>
            <person name="Zhang G."/>
        </authorList>
    </citation>
    <scope>NUCLEOTIDE SEQUENCE [LARGE SCALE GENOMIC DNA]</scope>
    <source>
        <strain evidence="7 8">NBRC 15075</strain>
    </source>
</reference>
<keyword evidence="3" id="KW-0288">FMN</keyword>
<dbReference type="CDD" id="cd02932">
    <property type="entry name" value="OYE_YqiM_FMN"/>
    <property type="match status" value="1"/>
</dbReference>
<dbReference type="RefSeq" id="WP_331790473.1">
    <property type="nucleotide sequence ID" value="NZ_BAAAUO010000003.1"/>
</dbReference>
<organism evidence="7 8">
    <name type="scientific">Microbacterium schleiferi</name>
    <dbReference type="NCBI Taxonomy" id="69362"/>
    <lineage>
        <taxon>Bacteria</taxon>
        <taxon>Bacillati</taxon>
        <taxon>Actinomycetota</taxon>
        <taxon>Actinomycetes</taxon>
        <taxon>Micrococcales</taxon>
        <taxon>Microbacteriaceae</taxon>
        <taxon>Microbacterium</taxon>
    </lineage>
</organism>
<evidence type="ECO:0000256" key="2">
    <source>
        <dbReference type="ARBA" id="ARBA00022630"/>
    </source>
</evidence>
<dbReference type="SUPFAM" id="SSF51395">
    <property type="entry name" value="FMN-linked oxidoreductases"/>
    <property type="match status" value="1"/>
</dbReference>
<dbReference type="InterPro" id="IPR001155">
    <property type="entry name" value="OxRdtase_FMN_N"/>
</dbReference>
<evidence type="ECO:0000259" key="6">
    <source>
        <dbReference type="Pfam" id="PF00724"/>
    </source>
</evidence>
<comment type="caution">
    <text evidence="7">The sequence shown here is derived from an EMBL/GenBank/DDBJ whole genome shotgun (WGS) entry which is preliminary data.</text>
</comment>
<dbReference type="PANTHER" id="PTHR43303:SF4">
    <property type="entry name" value="NADPH DEHYDROGENASE C23G7.10C-RELATED"/>
    <property type="match status" value="1"/>
</dbReference>
<keyword evidence="5" id="KW-0560">Oxidoreductase</keyword>
<sequence>MSLLFTPVEIGSLQARNRLWVAPMCQYSSVDGMPNTWHLTHLSSFATGGAGLVMTEATAVSPEGRISPEDTGIWNDKQRDAWAPIAAEIRARGALSAIQLAHAGRKASTWSPLKAGRGSVPAADGGWQALAPSPIAYDGYAVPAEMDDAAIAKVVEDFSAAARRSVEAGFDVLEVHAAHGYLLHEFLSPLSNQRTDSYGGSLENRARLLLAVIDAVRAAAPTTPVMVRFSATDWAEGGWDVTDTATVAAWAAQRGAVFIDISSGGLVAHQRVIAGPGYQVPFAREVRERAGVPVSAVGMITTGTQAEEVLASGAADAVMAAREWLRDPHFALRAATELGDDIEYWPAQYERARLTRMG</sequence>